<dbReference type="EMBL" id="WNWQ01001057">
    <property type="protein sequence ID" value="KAE9962410.1"/>
    <property type="molecule type" value="Genomic_DNA"/>
</dbReference>
<protein>
    <submittedName>
        <fullName evidence="1">Uncharacterized protein</fullName>
    </submittedName>
</protein>
<accession>A0A8H3YJ45</accession>
<dbReference type="AlphaFoldDB" id="A0A8H3YJ45"/>
<feature type="non-terminal residue" evidence="1">
    <location>
        <position position="100"/>
    </location>
</feature>
<proteinExistence type="predicted"/>
<dbReference type="Gene3D" id="3.90.1410.10">
    <property type="entry name" value="set domain protein methyltransferase, domain 1"/>
    <property type="match status" value="1"/>
</dbReference>
<evidence type="ECO:0000313" key="1">
    <source>
        <dbReference type="EMBL" id="KAE9962410.1"/>
    </source>
</evidence>
<evidence type="ECO:0000313" key="2">
    <source>
        <dbReference type="Proteomes" id="UP000433883"/>
    </source>
</evidence>
<organism evidence="1 2">
    <name type="scientific">Venturia inaequalis</name>
    <name type="common">Apple scab fungus</name>
    <dbReference type="NCBI Taxonomy" id="5025"/>
    <lineage>
        <taxon>Eukaryota</taxon>
        <taxon>Fungi</taxon>
        <taxon>Dikarya</taxon>
        <taxon>Ascomycota</taxon>
        <taxon>Pezizomycotina</taxon>
        <taxon>Dothideomycetes</taxon>
        <taxon>Pleosporomycetidae</taxon>
        <taxon>Venturiales</taxon>
        <taxon>Venturiaceae</taxon>
        <taxon>Venturia</taxon>
    </lineage>
</organism>
<gene>
    <name evidence="1" type="ORF">BLS_000348</name>
</gene>
<reference evidence="1 2" key="1">
    <citation type="submission" date="2019-11" db="EMBL/GenBank/DDBJ databases">
        <title>Venturia inaequalis Genome Resource.</title>
        <authorList>
            <person name="Lichtner F.J."/>
        </authorList>
    </citation>
    <scope>NUCLEOTIDE SEQUENCE [LARGE SCALE GENOMIC DNA]</scope>
    <source>
        <strain evidence="1">Bline_iso_100314</strain>
    </source>
</reference>
<dbReference type="Proteomes" id="UP000433883">
    <property type="component" value="Unassembled WGS sequence"/>
</dbReference>
<sequence>MIRRARQSGHLTLPITSLQPWAQFNGISFNGITCTSIPNSGSGIVATRDLRSASNEDASSEAPLMIIPKELVLSLERVRMLALADRDLNEVLEAVGGFGR</sequence>
<name>A0A8H3YJ45_VENIN</name>
<comment type="caution">
    <text evidence="1">The sequence shown here is derived from an EMBL/GenBank/DDBJ whole genome shotgun (WGS) entry which is preliminary data.</text>
</comment>